<accession>A0A0S3T7C6</accession>
<evidence type="ECO:0000313" key="2">
    <source>
        <dbReference type="Proteomes" id="UP000291084"/>
    </source>
</evidence>
<sequence length="87" mass="10273">MFLTTHKDVELRSNHFELLPFGGGRRNALKCPLAYTRSISLWLKLHSFDIFNPSAEPVHMTKFLLELLHRRFWLNHVVCPNNKKVML</sequence>
<dbReference type="EMBL" id="AP015044">
    <property type="protein sequence ID" value="BAU01098.1"/>
    <property type="molecule type" value="Genomic_DNA"/>
</dbReference>
<dbReference type="AlphaFoldDB" id="A0A0S3T7C6"/>
<gene>
    <name evidence="1" type="primary">Vigan.11G025700</name>
    <name evidence="1" type="ORF">VIGAN_11025700</name>
</gene>
<evidence type="ECO:0000313" key="1">
    <source>
        <dbReference type="EMBL" id="BAU01098.1"/>
    </source>
</evidence>
<reference evidence="1 2" key="1">
    <citation type="journal article" date="2015" name="Sci. Rep.">
        <title>The power of single molecule real-time sequencing technology in the de novo assembly of a eukaryotic genome.</title>
        <authorList>
            <person name="Sakai H."/>
            <person name="Naito K."/>
            <person name="Ogiso-Tanaka E."/>
            <person name="Takahashi Y."/>
            <person name="Iseki K."/>
            <person name="Muto C."/>
            <person name="Satou K."/>
            <person name="Teruya K."/>
            <person name="Shiroma A."/>
            <person name="Shimoji M."/>
            <person name="Hirano T."/>
            <person name="Itoh T."/>
            <person name="Kaga A."/>
            <person name="Tomooka N."/>
        </authorList>
    </citation>
    <scope>NUCLEOTIDE SEQUENCE [LARGE SCALE GENOMIC DNA]</scope>
    <source>
        <strain evidence="2">cv. Shumari</strain>
    </source>
</reference>
<dbReference type="Proteomes" id="UP000291084">
    <property type="component" value="Chromosome 11"/>
</dbReference>
<protein>
    <submittedName>
        <fullName evidence="1">Uncharacterized protein</fullName>
    </submittedName>
</protein>
<keyword evidence="2" id="KW-1185">Reference proteome</keyword>
<proteinExistence type="predicted"/>
<organism evidence="1 2">
    <name type="scientific">Vigna angularis var. angularis</name>
    <dbReference type="NCBI Taxonomy" id="157739"/>
    <lineage>
        <taxon>Eukaryota</taxon>
        <taxon>Viridiplantae</taxon>
        <taxon>Streptophyta</taxon>
        <taxon>Embryophyta</taxon>
        <taxon>Tracheophyta</taxon>
        <taxon>Spermatophyta</taxon>
        <taxon>Magnoliopsida</taxon>
        <taxon>eudicotyledons</taxon>
        <taxon>Gunneridae</taxon>
        <taxon>Pentapetalae</taxon>
        <taxon>rosids</taxon>
        <taxon>fabids</taxon>
        <taxon>Fabales</taxon>
        <taxon>Fabaceae</taxon>
        <taxon>Papilionoideae</taxon>
        <taxon>50 kb inversion clade</taxon>
        <taxon>NPAAA clade</taxon>
        <taxon>indigoferoid/millettioid clade</taxon>
        <taxon>Phaseoleae</taxon>
        <taxon>Vigna</taxon>
    </lineage>
</organism>
<name>A0A0S3T7C6_PHAAN</name>